<reference evidence="5" key="2">
    <citation type="submission" date="2015-07" db="EMBL/GenBank/DDBJ databases">
        <title>The genome sequence of Plasmodium falciparum RAJ116.</title>
        <authorList>
            <consortium name="The Broad Institute Genome Sequencing Platform"/>
            <person name="Volkman S.K."/>
            <person name="Neafsey D.E."/>
            <person name="Dash A.P."/>
            <person name="Chitnis C.E."/>
            <person name="Hartl D.L."/>
            <person name="Young S.K."/>
            <person name="Kodira C.D."/>
            <person name="Zeng Q."/>
            <person name="Koehrsen M."/>
            <person name="Godfrey P."/>
            <person name="Alvarado L."/>
            <person name="Berlin A."/>
            <person name="Borenstein D."/>
            <person name="Chen Z."/>
            <person name="Engels R."/>
            <person name="Freedman E."/>
            <person name="Gellesch M."/>
            <person name="Goldberg J."/>
            <person name="Griggs A."/>
            <person name="Gujja S."/>
            <person name="Heiman D."/>
            <person name="Hepburn T."/>
            <person name="Howarth C."/>
            <person name="Jen D."/>
            <person name="Larson L."/>
            <person name="Lewis B."/>
            <person name="Mehta T."/>
            <person name="Park D."/>
            <person name="Pearson M."/>
            <person name="Roberts A."/>
            <person name="Saif S."/>
            <person name="Shea T."/>
            <person name="Shenoy N."/>
            <person name="Sisk P."/>
            <person name="Stolte C."/>
            <person name="Sykes S."/>
            <person name="Walk T."/>
            <person name="White J."/>
            <person name="Yandava C."/>
            <person name="Wirth D.F."/>
            <person name="Nusbaum C."/>
            <person name="Birren B."/>
        </authorList>
    </citation>
    <scope>NUCLEOTIDE SEQUENCE [LARGE SCALE GENOMIC DNA]</scope>
    <source>
        <strain evidence="5">RAJ116</strain>
    </source>
</reference>
<evidence type="ECO:0000313" key="4">
    <source>
        <dbReference type="EMBL" id="KNC36478.1"/>
    </source>
</evidence>
<reference evidence="5" key="1">
    <citation type="submission" date="2015-07" db="EMBL/GenBank/DDBJ databases">
        <title>Annotation of Plasmodium falciparum RAJ116.</title>
        <authorList>
            <consortium name="The Broad Institute Genome Sequencing Platform"/>
            <person name="Volkman S.K."/>
            <person name="Neafsey D.E."/>
            <person name="Dash A.P."/>
            <person name="Chitnis C.E."/>
            <person name="Hartl D.L."/>
            <person name="Young S.K."/>
            <person name="Zeng Q."/>
            <person name="Koehrsen M."/>
            <person name="Alvarado L."/>
            <person name="Berlin A."/>
            <person name="Borenstein D."/>
            <person name="Chapman S.B."/>
            <person name="Chen Z."/>
            <person name="Engels R."/>
            <person name="Freedman E."/>
            <person name="Gellesch M."/>
            <person name="Goldberg J."/>
            <person name="Griggs A."/>
            <person name="Gujja S."/>
            <person name="Heilman E.R."/>
            <person name="Heiman D.I."/>
            <person name="Howarth C."/>
            <person name="Jen D."/>
            <person name="Larson L."/>
            <person name="Mehta T."/>
            <person name="Neiman D."/>
            <person name="Park D."/>
            <person name="Pearson M."/>
            <person name="Roberts A."/>
            <person name="Saif S."/>
            <person name="Shea T."/>
            <person name="Shenoy N."/>
            <person name="Sisk P."/>
            <person name="Stolte C."/>
            <person name="Sykes S."/>
            <person name="Walk T."/>
            <person name="White J."/>
            <person name="Yandava C."/>
            <person name="Haas B."/>
            <person name="Henn M.R."/>
            <person name="Nusbaum C."/>
            <person name="Birren B."/>
        </authorList>
    </citation>
    <scope>NUCLEOTIDE SEQUENCE [LARGE SCALE GENOMIC DNA]</scope>
    <source>
        <strain evidence="5">RAJ116</strain>
    </source>
</reference>
<dbReference type="InterPro" id="IPR044932">
    <property type="entry name" value="PfEMP1_ATS_sf"/>
</dbReference>
<accession>A0A0L0CW06</accession>
<feature type="compositionally biased region" description="Polar residues" evidence="1">
    <location>
        <begin position="229"/>
        <end position="245"/>
    </location>
</feature>
<protein>
    <submittedName>
        <fullName evidence="4">Erythrocyte membrane protein 1</fullName>
    </submittedName>
</protein>
<keyword evidence="2" id="KW-0812">Transmembrane</keyword>
<evidence type="ECO:0000256" key="1">
    <source>
        <dbReference type="SAM" id="MobiDB-lite"/>
    </source>
</evidence>
<gene>
    <name evidence="4" type="ORF">PFLG_01821</name>
</gene>
<dbReference type="Gene3D" id="1.10.1900.40">
    <property type="entry name" value="Acidic terminal segments, variant surface antigen of PfEMP1"/>
    <property type="match status" value="1"/>
</dbReference>
<keyword evidence="2" id="KW-0472">Membrane</keyword>
<feature type="domain" description="Plasmodium falciparum erythrocyte membrane protein 1 acidic terminal segment" evidence="3">
    <location>
        <begin position="279"/>
        <end position="498"/>
    </location>
</feature>
<dbReference type="Proteomes" id="UP000054566">
    <property type="component" value="Unassembled WGS sequence"/>
</dbReference>
<evidence type="ECO:0000259" key="3">
    <source>
        <dbReference type="Pfam" id="PF15445"/>
    </source>
</evidence>
<evidence type="ECO:0000256" key="2">
    <source>
        <dbReference type="SAM" id="Phobius"/>
    </source>
</evidence>
<dbReference type="InterPro" id="IPR029211">
    <property type="entry name" value="PfEMP1_ATS"/>
</dbReference>
<dbReference type="Pfam" id="PF15445">
    <property type="entry name" value="ATS"/>
    <property type="match status" value="1"/>
</dbReference>
<organism evidence="4 5">
    <name type="scientific">Plasmodium falciparum RAJ116</name>
    <dbReference type="NCBI Taxonomy" id="580058"/>
    <lineage>
        <taxon>Eukaryota</taxon>
        <taxon>Sar</taxon>
        <taxon>Alveolata</taxon>
        <taxon>Apicomplexa</taxon>
        <taxon>Aconoidasida</taxon>
        <taxon>Haemosporida</taxon>
        <taxon>Plasmodiidae</taxon>
        <taxon>Plasmodium</taxon>
        <taxon>Plasmodium (Laverania)</taxon>
    </lineage>
</organism>
<feature type="region of interest" description="Disordered" evidence="1">
    <location>
        <begin position="229"/>
        <end position="267"/>
    </location>
</feature>
<dbReference type="EMBL" id="GG664148">
    <property type="protein sequence ID" value="KNC36478.1"/>
    <property type="molecule type" value="Genomic_DNA"/>
</dbReference>
<evidence type="ECO:0000313" key="5">
    <source>
        <dbReference type="Proteomes" id="UP000054566"/>
    </source>
</evidence>
<dbReference type="SUPFAM" id="SSF140924">
    <property type="entry name" value="Duffy binding domain-like"/>
    <property type="match status" value="1"/>
</dbReference>
<feature type="region of interest" description="Disordered" evidence="1">
    <location>
        <begin position="120"/>
        <end position="140"/>
    </location>
</feature>
<sequence>MLNDDLAEKINKIFDRIKPDNEQKPNGHDKKEHCNEYEEIDKTPQFLRWLEEWARKYCTEKSTRAREINETCEDDIINKIHTYSIDNIPDEPCKTALTKYRNWYNNNYLHWENLKKKYESNKKNEKEQTTNGAHLSPSTTTSFYKDDDAEAYVKRKCKECTCNYKDLQEEYKRITEGNNEVSTLIHRARIDSFDLKKRLFYNILTLGSHYGFQAATNVISGLNRTISSFTRDQGQSRDSNSPDQTTQRDDGDEPPLPDGPPGKVPATDQITNALLGSAIPLGVGIAFASLAYLLLKVKPKITSTRTNLFRVIDIPQNDYGIPHKTSINRYVPYSSNLYKEKTYIYIEGEETDDYSYVRVISSSDITSSSEGEYEEMDINDIYPYKSPTYKTLIEVVLKPSIKNEEAHNTEDAQDILIENMEDTNDTPTNKLTDEEWNKLRNDFISQYLKDLPNGMDYQLPNEYTVDDNIYMDIEPNILHDSMDEKPFITQIQDRDLHNEKFSNKNEWLNKLNEECKNNNNIINNILNLTTNIPIDVIMDHPSTPNNDMTFIDMYSKNNNVLDEIENNIEKRYENNIYDNFSDDPTKTKKKKTNNIIRLSINPNLKDTHNISVSNIWNI</sequence>
<keyword evidence="2" id="KW-1133">Transmembrane helix</keyword>
<dbReference type="Gene3D" id="1.20.58.830">
    <property type="match status" value="1"/>
</dbReference>
<dbReference type="AlphaFoldDB" id="A0A0L0CW06"/>
<feature type="transmembrane region" description="Helical" evidence="2">
    <location>
        <begin position="273"/>
        <end position="295"/>
    </location>
</feature>
<proteinExistence type="predicted"/>
<feature type="compositionally biased region" description="Polar residues" evidence="1">
    <location>
        <begin position="129"/>
        <end position="140"/>
    </location>
</feature>
<name>A0A0L0CW06_PLAFA</name>